<dbReference type="EMBL" id="HG937694">
    <property type="protein sequence ID" value="CDP37084.1"/>
    <property type="molecule type" value="Genomic_DNA"/>
</dbReference>
<name>A0A060T8G3_BLAAD</name>
<evidence type="ECO:0000256" key="1">
    <source>
        <dbReference type="SAM" id="MobiDB-lite"/>
    </source>
</evidence>
<gene>
    <name evidence="3" type="ORF">GNLVRS02_ARAD1D03344g</name>
</gene>
<dbReference type="PROSITE" id="PS50833">
    <property type="entry name" value="BRIX"/>
    <property type="match status" value="1"/>
</dbReference>
<dbReference type="GO" id="GO:0042134">
    <property type="term" value="F:rRNA primary transcript binding"/>
    <property type="evidence" value="ECO:0007669"/>
    <property type="project" value="InterPro"/>
</dbReference>
<protein>
    <submittedName>
        <fullName evidence="3">ARAD1D03344p</fullName>
    </submittedName>
</protein>
<evidence type="ECO:0000259" key="2">
    <source>
        <dbReference type="PROSITE" id="PS50833"/>
    </source>
</evidence>
<feature type="region of interest" description="Disordered" evidence="1">
    <location>
        <begin position="1"/>
        <end position="53"/>
    </location>
</feature>
<dbReference type="Gene3D" id="3.40.50.10480">
    <property type="entry name" value="Probable brix-domain ribosomal biogenesis protein"/>
    <property type="match status" value="1"/>
</dbReference>
<dbReference type="InterPro" id="IPR007109">
    <property type="entry name" value="Brix"/>
</dbReference>
<accession>A0A060T8G3</accession>
<dbReference type="Pfam" id="PF04427">
    <property type="entry name" value="Brix"/>
    <property type="match status" value="1"/>
</dbReference>
<dbReference type="PhylomeDB" id="A0A060T8G3"/>
<reference evidence="3" key="2">
    <citation type="submission" date="2014-06" db="EMBL/GenBank/DDBJ databases">
        <title>The complete genome of Blastobotrys (Arxula) adeninivorans LS3 - a yeast of biotechnological interest.</title>
        <authorList>
            <person name="Kunze G."/>
            <person name="Gaillardin C."/>
            <person name="Czernicka M."/>
            <person name="Durrens P."/>
            <person name="Martin T."/>
            <person name="Boer E."/>
            <person name="Gabaldon T."/>
            <person name="Cruz J."/>
            <person name="Talla E."/>
            <person name="Marck C."/>
            <person name="Goffeau A."/>
            <person name="Barbe V."/>
            <person name="Baret P."/>
            <person name="Baronian K."/>
            <person name="Beier S."/>
            <person name="Bleykasten C."/>
            <person name="Bode R."/>
            <person name="Casaregola S."/>
            <person name="Despons L."/>
            <person name="Fairhead C."/>
            <person name="Giersberg M."/>
            <person name="Gierski P."/>
            <person name="Hahnel U."/>
            <person name="Hartmann A."/>
            <person name="Jankowska D."/>
            <person name="Jubin C."/>
            <person name="Jung P."/>
            <person name="Lafontaine I."/>
            <person name="Leh-Louis V."/>
            <person name="Lemaire M."/>
            <person name="Marcet-Houben M."/>
            <person name="Mascher M."/>
            <person name="Morel G."/>
            <person name="Richard G.-F."/>
            <person name="Riechen J."/>
            <person name="Sacerdot C."/>
            <person name="Sarkar A."/>
            <person name="Savel G."/>
            <person name="Schacherer J."/>
            <person name="Sherman D."/>
            <person name="Straub M.-L."/>
            <person name="Stein N."/>
            <person name="Thierry A."/>
            <person name="Trautwein-Schult A."/>
            <person name="Westhof E."/>
            <person name="Worch S."/>
            <person name="Dujon B."/>
            <person name="Souciet J.-L."/>
            <person name="Wincker P."/>
            <person name="Scholz U."/>
            <person name="Neuveglise N."/>
        </authorList>
    </citation>
    <scope>NUCLEOTIDE SEQUENCE</scope>
    <source>
        <strain evidence="3">LS3</strain>
    </source>
</reference>
<proteinExistence type="predicted"/>
<dbReference type="GO" id="GO:0000460">
    <property type="term" value="P:maturation of 5.8S rRNA"/>
    <property type="evidence" value="ECO:0007669"/>
    <property type="project" value="TreeGrafter"/>
</dbReference>
<dbReference type="PANTHER" id="PTHR22734:SF3">
    <property type="entry name" value="RIBOSOME PRODUCTION FACTOR 1"/>
    <property type="match status" value="1"/>
</dbReference>
<dbReference type="GO" id="GO:0000470">
    <property type="term" value="P:maturation of LSU-rRNA"/>
    <property type="evidence" value="ECO:0007669"/>
    <property type="project" value="TreeGrafter"/>
</dbReference>
<reference evidence="3" key="1">
    <citation type="submission" date="2014-02" db="EMBL/GenBank/DDBJ databases">
        <authorList>
            <person name="Genoscope - CEA"/>
        </authorList>
    </citation>
    <scope>NUCLEOTIDE SEQUENCE</scope>
    <source>
        <strain evidence="3">LS3</strain>
    </source>
</reference>
<feature type="domain" description="Brix" evidence="2">
    <location>
        <begin position="93"/>
        <end position="276"/>
    </location>
</feature>
<dbReference type="GO" id="GO:0030687">
    <property type="term" value="C:preribosome, large subunit precursor"/>
    <property type="evidence" value="ECO:0007669"/>
    <property type="project" value="TreeGrafter"/>
</dbReference>
<dbReference type="AlphaFoldDB" id="A0A060T8G3"/>
<dbReference type="InterPro" id="IPR044281">
    <property type="entry name" value="IMP4/RPF1"/>
</dbReference>
<organism evidence="3">
    <name type="scientific">Blastobotrys adeninivorans</name>
    <name type="common">Yeast</name>
    <name type="synonym">Arxula adeninivorans</name>
    <dbReference type="NCBI Taxonomy" id="409370"/>
    <lineage>
        <taxon>Eukaryota</taxon>
        <taxon>Fungi</taxon>
        <taxon>Dikarya</taxon>
        <taxon>Ascomycota</taxon>
        <taxon>Saccharomycotina</taxon>
        <taxon>Dipodascomycetes</taxon>
        <taxon>Dipodascales</taxon>
        <taxon>Trichomonascaceae</taxon>
        <taxon>Blastobotrys</taxon>
    </lineage>
</organism>
<dbReference type="SUPFAM" id="SSF52954">
    <property type="entry name" value="Class II aaRS ABD-related"/>
    <property type="match status" value="1"/>
</dbReference>
<dbReference type="SMART" id="SM00879">
    <property type="entry name" value="Brix"/>
    <property type="match status" value="1"/>
</dbReference>
<dbReference type="GO" id="GO:0005730">
    <property type="term" value="C:nucleolus"/>
    <property type="evidence" value="ECO:0007669"/>
    <property type="project" value="TreeGrafter"/>
</dbReference>
<evidence type="ECO:0000313" key="3">
    <source>
        <dbReference type="EMBL" id="CDP37084.1"/>
    </source>
</evidence>
<dbReference type="PANTHER" id="PTHR22734">
    <property type="entry name" value="U3 SMALL NUCLEOLAR RIBONUCLEOPROTEIN PROTEIN IMP4"/>
    <property type="match status" value="1"/>
</dbReference>
<sequence length="295" mass="35107">MDKKDRKSKVNGIKNKLKRQRLYATIRDEQNKARHKARRERAKQEDEDPTLREERLKAAKTDTIESKRVYDETVNTEVEGEDEFKSYFDGRPPKVLITTNKHAHKPAYEFSELLLDIIPNSNFVKRKEQFEMKDIAKICSKRNYTDVVVINEDKKEVNGLTFMHLPEGPTFYFSISSLVSTERIRGHGRATGHIPELILNNFTTRLGQTVGRLFQSLFPHKPEFQGRQVVTLHNQRDYIFFRRHRYVFKNEEKVGLQELGPQFTLRLRRVQKGIREDVEWEHRPDMDRDKRKFYL</sequence>
<dbReference type="FunFam" id="3.40.50.10480:FF:000002">
    <property type="entry name" value="Ribosome production factor 1"/>
    <property type="match status" value="1"/>
</dbReference>